<feature type="compositionally biased region" description="Basic and acidic residues" evidence="1">
    <location>
        <begin position="1"/>
        <end position="16"/>
    </location>
</feature>
<evidence type="ECO:0000256" key="1">
    <source>
        <dbReference type="SAM" id="MobiDB-lite"/>
    </source>
</evidence>
<dbReference type="InterPro" id="IPR029063">
    <property type="entry name" value="SAM-dependent_MTases_sf"/>
</dbReference>
<gene>
    <name evidence="2" type="ORF">HS088_TW22G00573</name>
</gene>
<organism evidence="2 3">
    <name type="scientific">Tripterygium wilfordii</name>
    <name type="common">Thunder God vine</name>
    <dbReference type="NCBI Taxonomy" id="458696"/>
    <lineage>
        <taxon>Eukaryota</taxon>
        <taxon>Viridiplantae</taxon>
        <taxon>Streptophyta</taxon>
        <taxon>Embryophyta</taxon>
        <taxon>Tracheophyta</taxon>
        <taxon>Spermatophyta</taxon>
        <taxon>Magnoliopsida</taxon>
        <taxon>eudicotyledons</taxon>
        <taxon>Gunneridae</taxon>
        <taxon>Pentapetalae</taxon>
        <taxon>rosids</taxon>
        <taxon>fabids</taxon>
        <taxon>Celastrales</taxon>
        <taxon>Celastraceae</taxon>
        <taxon>Tripterygium</taxon>
    </lineage>
</organism>
<dbReference type="OrthoDB" id="46564at2759"/>
<dbReference type="FunFam" id="3.40.50.150:FF:000267">
    <property type="entry name" value="Putative methyltransferase family protein"/>
    <property type="match status" value="1"/>
</dbReference>
<evidence type="ECO:0000313" key="3">
    <source>
        <dbReference type="Proteomes" id="UP000593562"/>
    </source>
</evidence>
<sequence length="344" mass="39012">MSGRMDGRHLEENQKQDEEEEEKDQVMSEVHLGCPPHTSGPHISRFTISTPPEIEYSRLCYLFNDQPAGWHQKISQDEDGDLLVPRRRKRCPYSFNVTIQHNITSSVRSVGLQVWKAALVLADFVLHKIFTSFEFDGVVSLELGAGTGLVGILLAQVAKTVFLTDHSNEILENCARNVQLNSGVLNYRAAIHVRELDWMNSWPPTVHTGNLASKEWYSWSSSEVEEVQEASVLVAADVIYSDDLTDAFFTILERLMSLGQEKVLYLAMEKRYNFSLDDLEVVANGYSRFRSYLKDDGECEGVQLGSFPFVGKCMDLALIPQYVGEYNRGNNVELWQIKYAGRKT</sequence>
<dbReference type="AlphaFoldDB" id="A0A7J7BYI3"/>
<dbReference type="GO" id="GO:0032259">
    <property type="term" value="P:methylation"/>
    <property type="evidence" value="ECO:0007669"/>
    <property type="project" value="UniProtKB-KW"/>
</dbReference>
<dbReference type="EMBL" id="JAAARO010000022">
    <property type="protein sequence ID" value="KAF5726888.1"/>
    <property type="molecule type" value="Genomic_DNA"/>
</dbReference>
<dbReference type="InterPro" id="IPR038899">
    <property type="entry name" value="METTL22"/>
</dbReference>
<dbReference type="InParanoid" id="A0A7J7BYI3"/>
<dbReference type="Gene3D" id="3.40.50.150">
    <property type="entry name" value="Vaccinia Virus protein VP39"/>
    <property type="match status" value="1"/>
</dbReference>
<dbReference type="PANTHER" id="PTHR23108:SF0">
    <property type="entry name" value="METHYLTRANSFERASE-LIKE PROTEIN 22"/>
    <property type="match status" value="1"/>
</dbReference>
<dbReference type="FunCoup" id="A0A7J7BYI3">
    <property type="interactions" value="1050"/>
</dbReference>
<protein>
    <submittedName>
        <fullName evidence="2">Methyltransferase-like protein 22 isoform X1</fullName>
    </submittedName>
</protein>
<keyword evidence="2" id="KW-0489">Methyltransferase</keyword>
<comment type="caution">
    <text evidence="2">The sequence shown here is derived from an EMBL/GenBank/DDBJ whole genome shotgun (WGS) entry which is preliminary data.</text>
</comment>
<proteinExistence type="predicted"/>
<evidence type="ECO:0000313" key="2">
    <source>
        <dbReference type="EMBL" id="KAF5726888.1"/>
    </source>
</evidence>
<dbReference type="GO" id="GO:0005634">
    <property type="term" value="C:nucleus"/>
    <property type="evidence" value="ECO:0007669"/>
    <property type="project" value="TreeGrafter"/>
</dbReference>
<keyword evidence="3" id="KW-1185">Reference proteome</keyword>
<dbReference type="Proteomes" id="UP000593562">
    <property type="component" value="Unassembled WGS sequence"/>
</dbReference>
<dbReference type="InterPro" id="IPR019410">
    <property type="entry name" value="Methyltransf_16"/>
</dbReference>
<dbReference type="PANTHER" id="PTHR23108">
    <property type="entry name" value="METHYLTRANSFERASE-RELATED"/>
    <property type="match status" value="1"/>
</dbReference>
<dbReference type="SUPFAM" id="SSF53335">
    <property type="entry name" value="S-adenosyl-L-methionine-dependent methyltransferases"/>
    <property type="match status" value="1"/>
</dbReference>
<feature type="region of interest" description="Disordered" evidence="1">
    <location>
        <begin position="1"/>
        <end position="27"/>
    </location>
</feature>
<keyword evidence="2" id="KW-0808">Transferase</keyword>
<reference evidence="2 3" key="1">
    <citation type="journal article" date="2020" name="Nat. Commun.">
        <title>Genome of Tripterygium wilfordii and identification of cytochrome P450 involved in triptolide biosynthesis.</title>
        <authorList>
            <person name="Tu L."/>
            <person name="Su P."/>
            <person name="Zhang Z."/>
            <person name="Gao L."/>
            <person name="Wang J."/>
            <person name="Hu T."/>
            <person name="Zhou J."/>
            <person name="Zhang Y."/>
            <person name="Zhao Y."/>
            <person name="Liu Y."/>
            <person name="Song Y."/>
            <person name="Tong Y."/>
            <person name="Lu Y."/>
            <person name="Yang J."/>
            <person name="Xu C."/>
            <person name="Jia M."/>
            <person name="Peters R.J."/>
            <person name="Huang L."/>
            <person name="Gao W."/>
        </authorList>
    </citation>
    <scope>NUCLEOTIDE SEQUENCE [LARGE SCALE GENOMIC DNA]</scope>
    <source>
        <strain evidence="3">cv. XIE 37</strain>
        <tissue evidence="2">Leaf</tissue>
    </source>
</reference>
<dbReference type="GO" id="GO:0008276">
    <property type="term" value="F:protein methyltransferase activity"/>
    <property type="evidence" value="ECO:0007669"/>
    <property type="project" value="InterPro"/>
</dbReference>
<accession>A0A7J7BYI3</accession>
<name>A0A7J7BYI3_TRIWF</name>
<dbReference type="Pfam" id="PF10294">
    <property type="entry name" value="Methyltransf_16"/>
    <property type="match status" value="1"/>
</dbReference>